<sequence length="215" mass="24136">MTLAIEVTALVDWKAQMHNCRANRLSDKTEQAEKTLQKSATVLTRALNKINSNARYKVSLRLYHGWSKGYEWTENKKAIIAAIAKTDFSALSNRPNVVINPEIGYGDLLITGLQKRISKSRNIHLPGTLRKRGSNSFAEKMVDTALASDLLSLAFNHPKDWSIVLAEDDDLVPPLFTAEALKDAHGGKVYLLRKRKVPRSKVILDDIIIEDAWND</sequence>
<dbReference type="RefSeq" id="WP_139204166.1">
    <property type="nucleotide sequence ID" value="NZ_FNYQ01000008.1"/>
</dbReference>
<dbReference type="EMBL" id="FNYQ01000008">
    <property type="protein sequence ID" value="SEI53967.1"/>
    <property type="molecule type" value="Genomic_DNA"/>
</dbReference>
<name>A0A1H6RN54_9GAMM</name>
<reference evidence="1 2" key="1">
    <citation type="submission" date="2016-10" db="EMBL/GenBank/DDBJ databases">
        <authorList>
            <person name="de Groot N.N."/>
        </authorList>
    </citation>
    <scope>NUCLEOTIDE SEQUENCE [LARGE SCALE GENOMIC DNA]</scope>
    <source>
        <strain evidence="1 2">DSM 373</strain>
    </source>
</reference>
<dbReference type="AlphaFoldDB" id="A0A1H6RN54"/>
<accession>A0A1H6RN54</accession>
<protein>
    <recommendedName>
        <fullName evidence="3">NYN domain-containing protein</fullName>
    </recommendedName>
</protein>
<evidence type="ECO:0008006" key="3">
    <source>
        <dbReference type="Google" id="ProtNLM"/>
    </source>
</evidence>
<evidence type="ECO:0000313" key="2">
    <source>
        <dbReference type="Proteomes" id="UP000199250"/>
    </source>
</evidence>
<organism evidence="1 2">
    <name type="scientific">Azotobacter beijerinckii</name>
    <dbReference type="NCBI Taxonomy" id="170623"/>
    <lineage>
        <taxon>Bacteria</taxon>
        <taxon>Pseudomonadati</taxon>
        <taxon>Pseudomonadota</taxon>
        <taxon>Gammaproteobacteria</taxon>
        <taxon>Pseudomonadales</taxon>
        <taxon>Pseudomonadaceae</taxon>
        <taxon>Azotobacter</taxon>
    </lineage>
</organism>
<dbReference type="Proteomes" id="UP000199250">
    <property type="component" value="Unassembled WGS sequence"/>
</dbReference>
<gene>
    <name evidence="1" type="ORF">SAMN04244572_00762</name>
</gene>
<dbReference type="OrthoDB" id="9151096at2"/>
<evidence type="ECO:0000313" key="1">
    <source>
        <dbReference type="EMBL" id="SEI53967.1"/>
    </source>
</evidence>
<proteinExistence type="predicted"/>